<protein>
    <submittedName>
        <fullName evidence="2">DUF1275 domain-containing protein</fullName>
    </submittedName>
</protein>
<dbReference type="Pfam" id="PF06912">
    <property type="entry name" value="DUF1275"/>
    <property type="match status" value="1"/>
</dbReference>
<feature type="transmembrane region" description="Helical" evidence="1">
    <location>
        <begin position="179"/>
        <end position="197"/>
    </location>
</feature>
<gene>
    <name evidence="2" type="ORF">JS756_12065</name>
</gene>
<evidence type="ECO:0000256" key="1">
    <source>
        <dbReference type="SAM" id="Phobius"/>
    </source>
</evidence>
<dbReference type="PANTHER" id="PTHR37314">
    <property type="entry name" value="SLR0142 PROTEIN"/>
    <property type="match status" value="1"/>
</dbReference>
<dbReference type="InterPro" id="IPR010699">
    <property type="entry name" value="DUF1275"/>
</dbReference>
<reference evidence="2 3" key="1">
    <citation type="submission" date="2021-02" db="EMBL/GenBank/DDBJ databases">
        <title>Whole genome sequencing of Streptomyces actuosus VRA1.</title>
        <authorList>
            <person name="Sen G."/>
            <person name="Sen A."/>
        </authorList>
    </citation>
    <scope>NUCLEOTIDE SEQUENCE [LARGE SCALE GENOMIC DNA]</scope>
    <source>
        <strain evidence="2 3">VRA1</strain>
    </source>
</reference>
<keyword evidence="1" id="KW-1133">Transmembrane helix</keyword>
<feature type="transmembrane region" description="Helical" evidence="1">
    <location>
        <begin position="12"/>
        <end position="31"/>
    </location>
</feature>
<comment type="caution">
    <text evidence="2">The sequence shown here is derived from an EMBL/GenBank/DDBJ whole genome shotgun (WGS) entry which is preliminary data.</text>
</comment>
<dbReference type="PANTHER" id="PTHR37314:SF4">
    <property type="entry name" value="UPF0700 TRANSMEMBRANE PROTEIN YOAK"/>
    <property type="match status" value="1"/>
</dbReference>
<evidence type="ECO:0000313" key="3">
    <source>
        <dbReference type="Proteomes" id="UP000788262"/>
    </source>
</evidence>
<name>A0ABS2VNZ7_STRAS</name>
<keyword evidence="1" id="KW-0812">Transmembrane</keyword>
<keyword evidence="1" id="KW-0472">Membrane</keyword>
<feature type="transmembrane region" description="Helical" evidence="1">
    <location>
        <begin position="119"/>
        <end position="143"/>
    </location>
</feature>
<proteinExistence type="predicted"/>
<sequence>MIDAVSFLELHHVFTANMTGNVIVLGFAAAGAQEFSVPHTTTSLACFLVGAVSGGRMLKRMGGRPRRTRARAALAAEAAPVGTAAVVALAVPATGGVTYALIGLTAFAMGLRNATVRKLAVPGLATTTVVTMTLTGLAAESPLGSGSGGRIRRRAALVVALFTGASAGAWLALHRGPGLPLLVAALLVAALAVTVSGQED</sequence>
<feature type="transmembrane region" description="Helical" evidence="1">
    <location>
        <begin position="79"/>
        <end position="107"/>
    </location>
</feature>
<accession>A0ABS2VNZ7</accession>
<dbReference type="Proteomes" id="UP000788262">
    <property type="component" value="Unassembled WGS sequence"/>
</dbReference>
<keyword evidence="3" id="KW-1185">Reference proteome</keyword>
<dbReference type="EMBL" id="JAFFZS010000007">
    <property type="protein sequence ID" value="MBN0044833.1"/>
    <property type="molecule type" value="Genomic_DNA"/>
</dbReference>
<feature type="transmembrane region" description="Helical" evidence="1">
    <location>
        <begin position="155"/>
        <end position="173"/>
    </location>
</feature>
<organism evidence="2 3">
    <name type="scientific">Streptomyces actuosus</name>
    <dbReference type="NCBI Taxonomy" id="1885"/>
    <lineage>
        <taxon>Bacteria</taxon>
        <taxon>Bacillati</taxon>
        <taxon>Actinomycetota</taxon>
        <taxon>Actinomycetes</taxon>
        <taxon>Kitasatosporales</taxon>
        <taxon>Streptomycetaceae</taxon>
        <taxon>Streptomyces</taxon>
    </lineage>
</organism>
<feature type="transmembrane region" description="Helical" evidence="1">
    <location>
        <begin position="37"/>
        <end position="58"/>
    </location>
</feature>
<evidence type="ECO:0000313" key="2">
    <source>
        <dbReference type="EMBL" id="MBN0044833.1"/>
    </source>
</evidence>